<organism evidence="1 2">
    <name type="scientific">Mucilaginibacter terrenus</name>
    <dbReference type="NCBI Taxonomy" id="2482727"/>
    <lineage>
        <taxon>Bacteria</taxon>
        <taxon>Pseudomonadati</taxon>
        <taxon>Bacteroidota</taxon>
        <taxon>Sphingobacteriia</taxon>
        <taxon>Sphingobacteriales</taxon>
        <taxon>Sphingobacteriaceae</taxon>
        <taxon>Mucilaginibacter</taxon>
    </lineage>
</organism>
<accession>A0A3E2NTP2</accession>
<dbReference type="Proteomes" id="UP000260823">
    <property type="component" value="Unassembled WGS sequence"/>
</dbReference>
<dbReference type="EMBL" id="QWDE01000001">
    <property type="protein sequence ID" value="RFZ84374.1"/>
    <property type="molecule type" value="Genomic_DNA"/>
</dbReference>
<comment type="caution">
    <text evidence="1">The sequence shown here is derived from an EMBL/GenBank/DDBJ whole genome shotgun (WGS) entry which is preliminary data.</text>
</comment>
<dbReference type="RefSeq" id="WP_117381264.1">
    <property type="nucleotide sequence ID" value="NZ_QWDE01000001.1"/>
</dbReference>
<evidence type="ECO:0000313" key="1">
    <source>
        <dbReference type="EMBL" id="RFZ84374.1"/>
    </source>
</evidence>
<proteinExistence type="predicted"/>
<dbReference type="OrthoDB" id="797918at2"/>
<keyword evidence="2" id="KW-1185">Reference proteome</keyword>
<gene>
    <name evidence="1" type="ORF">DYU05_01745</name>
</gene>
<reference evidence="1 2" key="1">
    <citation type="submission" date="2018-08" db="EMBL/GenBank/DDBJ databases">
        <title>Mucilaginibacter terrae sp. nov., isolated from manganese diggings.</title>
        <authorList>
            <person name="Huang Y."/>
            <person name="Zhou Z."/>
        </authorList>
    </citation>
    <scope>NUCLEOTIDE SEQUENCE [LARGE SCALE GENOMIC DNA]</scope>
    <source>
        <strain evidence="1 2">ZH6</strain>
    </source>
</reference>
<evidence type="ECO:0000313" key="2">
    <source>
        <dbReference type="Proteomes" id="UP000260823"/>
    </source>
</evidence>
<name>A0A3E2NTP2_9SPHI</name>
<dbReference type="AlphaFoldDB" id="A0A3E2NTP2"/>
<protein>
    <submittedName>
        <fullName evidence="1">Uncharacterized protein</fullName>
    </submittedName>
</protein>
<sequence length="113" mass="12693">MSIVAHQQTADVQLKVVTVNKGQAEQTSTGTASSKIFTISFSYLKKAYRTKVMKVIYANKEPMYKVVLPCIGETENCMYWLQRENNEWTVALGDTAVDNKVFKAVTSAIECME</sequence>